<dbReference type="InterPro" id="IPR008936">
    <property type="entry name" value="Rho_GTPase_activation_prot"/>
</dbReference>
<dbReference type="EMBL" id="UZAK01033077">
    <property type="protein sequence ID" value="VDP34228.1"/>
    <property type="molecule type" value="Genomic_DNA"/>
</dbReference>
<dbReference type="Gene3D" id="1.10.555.10">
    <property type="entry name" value="Rho GTPase activation protein"/>
    <property type="match status" value="1"/>
</dbReference>
<proteinExistence type="predicted"/>
<dbReference type="AlphaFoldDB" id="A0A183K2A8"/>
<reference evidence="3 4" key="2">
    <citation type="submission" date="2018-11" db="EMBL/GenBank/DDBJ databases">
        <authorList>
            <consortium name="Pathogen Informatics"/>
        </authorList>
    </citation>
    <scope>NUCLEOTIDE SEQUENCE [LARGE SCALE GENOMIC DNA]</scope>
    <source>
        <strain evidence="3">Dakar</strain>
        <strain evidence="4">Dakar, Senegal</strain>
    </source>
</reference>
<protein>
    <submittedName>
        <fullName evidence="5">Rho-GAP domain-containing protein</fullName>
    </submittedName>
</protein>
<feature type="domain" description="Rho-GAP" evidence="2">
    <location>
        <begin position="133"/>
        <end position="370"/>
    </location>
</feature>
<organism evidence="5">
    <name type="scientific">Schistosoma curassoni</name>
    <dbReference type="NCBI Taxonomy" id="6186"/>
    <lineage>
        <taxon>Eukaryota</taxon>
        <taxon>Metazoa</taxon>
        <taxon>Spiralia</taxon>
        <taxon>Lophotrochozoa</taxon>
        <taxon>Platyhelminthes</taxon>
        <taxon>Trematoda</taxon>
        <taxon>Digenea</taxon>
        <taxon>Strigeidida</taxon>
        <taxon>Schistosomatoidea</taxon>
        <taxon>Schistosomatidae</taxon>
        <taxon>Schistosoma</taxon>
    </lineage>
</organism>
<dbReference type="STRING" id="6186.A0A183K2A8"/>
<dbReference type="GO" id="GO:0005737">
    <property type="term" value="C:cytoplasm"/>
    <property type="evidence" value="ECO:0007669"/>
    <property type="project" value="TreeGrafter"/>
</dbReference>
<evidence type="ECO:0000259" key="2">
    <source>
        <dbReference type="PROSITE" id="PS50238"/>
    </source>
</evidence>
<reference evidence="5" key="1">
    <citation type="submission" date="2016-06" db="UniProtKB">
        <authorList>
            <consortium name="WormBaseParasite"/>
        </authorList>
    </citation>
    <scope>IDENTIFICATION</scope>
</reference>
<dbReference type="SMART" id="SM00324">
    <property type="entry name" value="RhoGAP"/>
    <property type="match status" value="1"/>
</dbReference>
<accession>A0A183K2A8</accession>
<dbReference type="PANTHER" id="PTHR14963:SF7">
    <property type="entry name" value="RHO GTPASE-ACTIVATING PROTEIN 19"/>
    <property type="match status" value="1"/>
</dbReference>
<sequence>MDHNHTYNNNNNNDTLQLTIKDYSYRLRIGIKEDWKIKLFREYYPRRFQELCMVHLSFLIDIPWNFIDQKLITHSNNNNSSNGDNTIHPLNSITTNVCKDTKSTMMNSVNIGGTTKSRLKRLWNNWRINSHPVKSDYIPDELANNIITLIDCLDNDEACSVEGLFRKPGHTLRKRQIQEAVFQTTFDPNAFQLNKYNFHDFASALKSVLVRLPTPLFTEHLLPLFLQVAGKKFDQFHLKNNNDKPLVTQDTNSTSFSSSSINNDYLIHLIESKQIKAIRLLIQLLPNTNMKILKCLLHLLIRVKNLNSINRMTSSCLGTIFGPVLLSNDLLYETIKSLKNHKQPPIECQEKCLQLNSITSLLIEIGLDIFLLPYSLVQDICTNSPYMTIFKTDCQPLHNTMKQQSMQIKNNRLTLLLSPQLRHLNQVQTNKEDAKQLDDSPPLRTAIRFATPTPTSLANFQMFDSSPTQFDNIMEISRTLKSKQQLKLENCIEQTPVLKWSRSVGEISSDYTIQYSAEKSQHDDENLNVTSVRSSKLLKMSTNMNYLSPSKYTNYANEHLEDICVDNVRRKFVKKRRFTELRLPSTINRTGGGRNCHRRYLFSPCPPIPLLPFKRIGGEKRNLTISPLSTIKGTLTNTVIPSW</sequence>
<dbReference type="Pfam" id="PF00620">
    <property type="entry name" value="RhoGAP"/>
    <property type="match status" value="1"/>
</dbReference>
<keyword evidence="1" id="KW-0343">GTPase activation</keyword>
<gene>
    <name evidence="3" type="ORF">SCUD_LOCUS9121</name>
</gene>
<dbReference type="GO" id="GO:0007165">
    <property type="term" value="P:signal transduction"/>
    <property type="evidence" value="ECO:0007669"/>
    <property type="project" value="InterPro"/>
</dbReference>
<dbReference type="InterPro" id="IPR000198">
    <property type="entry name" value="RhoGAP_dom"/>
</dbReference>
<dbReference type="PROSITE" id="PS50238">
    <property type="entry name" value="RHOGAP"/>
    <property type="match status" value="1"/>
</dbReference>
<dbReference type="SUPFAM" id="SSF48350">
    <property type="entry name" value="GTPase activation domain, GAP"/>
    <property type="match status" value="1"/>
</dbReference>
<dbReference type="GO" id="GO:0051056">
    <property type="term" value="P:regulation of small GTPase mediated signal transduction"/>
    <property type="evidence" value="ECO:0007669"/>
    <property type="project" value="TreeGrafter"/>
</dbReference>
<dbReference type="Proteomes" id="UP000279833">
    <property type="component" value="Unassembled WGS sequence"/>
</dbReference>
<evidence type="ECO:0000313" key="3">
    <source>
        <dbReference type="EMBL" id="VDP34228.1"/>
    </source>
</evidence>
<name>A0A183K2A8_9TREM</name>
<dbReference type="WBParaSite" id="SCUD_0000912101-mRNA-1">
    <property type="protein sequence ID" value="SCUD_0000912101-mRNA-1"/>
    <property type="gene ID" value="SCUD_0000912101"/>
</dbReference>
<evidence type="ECO:0000313" key="4">
    <source>
        <dbReference type="Proteomes" id="UP000279833"/>
    </source>
</evidence>
<evidence type="ECO:0000313" key="5">
    <source>
        <dbReference type="WBParaSite" id="SCUD_0000912101-mRNA-1"/>
    </source>
</evidence>
<dbReference type="GO" id="GO:0005096">
    <property type="term" value="F:GTPase activator activity"/>
    <property type="evidence" value="ECO:0007669"/>
    <property type="project" value="UniProtKB-KW"/>
</dbReference>
<keyword evidence="4" id="KW-1185">Reference proteome</keyword>
<evidence type="ECO:0000256" key="1">
    <source>
        <dbReference type="ARBA" id="ARBA00022468"/>
    </source>
</evidence>
<dbReference type="PANTHER" id="PTHR14963">
    <property type="entry name" value="RHO GTPASE ACTIVATING PROTEIN 18,19-RELATED"/>
    <property type="match status" value="1"/>
</dbReference>